<dbReference type="InterPro" id="IPR012337">
    <property type="entry name" value="RNaseH-like_sf"/>
</dbReference>
<evidence type="ECO:0000313" key="1">
    <source>
        <dbReference type="EMBL" id="GBM12394.1"/>
    </source>
</evidence>
<proteinExistence type="predicted"/>
<organism evidence="1 2">
    <name type="scientific">Araneus ventricosus</name>
    <name type="common">Orbweaver spider</name>
    <name type="synonym">Epeira ventricosa</name>
    <dbReference type="NCBI Taxonomy" id="182803"/>
    <lineage>
        <taxon>Eukaryota</taxon>
        <taxon>Metazoa</taxon>
        <taxon>Ecdysozoa</taxon>
        <taxon>Arthropoda</taxon>
        <taxon>Chelicerata</taxon>
        <taxon>Arachnida</taxon>
        <taxon>Araneae</taxon>
        <taxon>Araneomorphae</taxon>
        <taxon>Entelegynae</taxon>
        <taxon>Araneoidea</taxon>
        <taxon>Araneidae</taxon>
        <taxon>Araneus</taxon>
    </lineage>
</organism>
<dbReference type="EMBL" id="BGPR01000313">
    <property type="protein sequence ID" value="GBM12394.1"/>
    <property type="molecule type" value="Genomic_DNA"/>
</dbReference>
<keyword evidence="2" id="KW-1185">Reference proteome</keyword>
<reference evidence="1 2" key="1">
    <citation type="journal article" date="2019" name="Sci. Rep.">
        <title>Orb-weaving spider Araneus ventricosus genome elucidates the spidroin gene catalogue.</title>
        <authorList>
            <person name="Kono N."/>
            <person name="Nakamura H."/>
            <person name="Ohtoshi R."/>
            <person name="Moran D.A.P."/>
            <person name="Shinohara A."/>
            <person name="Yoshida Y."/>
            <person name="Fujiwara M."/>
            <person name="Mori M."/>
            <person name="Tomita M."/>
            <person name="Arakawa K."/>
        </authorList>
    </citation>
    <scope>NUCLEOTIDE SEQUENCE [LARGE SCALE GENOMIC DNA]</scope>
</reference>
<dbReference type="GO" id="GO:0003676">
    <property type="term" value="F:nucleic acid binding"/>
    <property type="evidence" value="ECO:0007669"/>
    <property type="project" value="InterPro"/>
</dbReference>
<protein>
    <submittedName>
        <fullName evidence="1">Uncharacterized protein</fullName>
    </submittedName>
</protein>
<name>A0A4Y2D924_ARAVE</name>
<gene>
    <name evidence="1" type="ORF">AVEN_211575_1</name>
</gene>
<dbReference type="OrthoDB" id="411823at2759"/>
<dbReference type="InterPro" id="IPR036397">
    <property type="entry name" value="RNaseH_sf"/>
</dbReference>
<dbReference type="SUPFAM" id="SSF53098">
    <property type="entry name" value="Ribonuclease H-like"/>
    <property type="match status" value="1"/>
</dbReference>
<dbReference type="Proteomes" id="UP000499080">
    <property type="component" value="Unassembled WGS sequence"/>
</dbReference>
<accession>A0A4Y2D924</accession>
<dbReference type="AlphaFoldDB" id="A0A4Y2D924"/>
<evidence type="ECO:0000313" key="2">
    <source>
        <dbReference type="Proteomes" id="UP000499080"/>
    </source>
</evidence>
<comment type="caution">
    <text evidence="1">The sequence shown here is derived from an EMBL/GenBank/DDBJ whole genome shotgun (WGS) entry which is preliminary data.</text>
</comment>
<dbReference type="Gene3D" id="3.30.420.10">
    <property type="entry name" value="Ribonuclease H-like superfamily/Ribonuclease H"/>
    <property type="match status" value="1"/>
</dbReference>
<sequence length="151" mass="17409">MPSLHRFSHRLTFNVLEWHDRLKSKGFSVLFCWVPSHVRVSSNELADNLAKSATNSLNSPVSLNDIKKLLKKENPHFKEITTQPSASSTSQMEFQEILDPPADNITESPTKLFYKRKVEELDDMVQVKNKKMKFCNKKCVDIKQKSTLCKI</sequence>